<name>A0A0B6RMP0_BURPL</name>
<feature type="transmembrane region" description="Helical" evidence="1">
    <location>
        <begin position="59"/>
        <end position="79"/>
    </location>
</feature>
<feature type="transmembrane region" description="Helical" evidence="1">
    <location>
        <begin position="158"/>
        <end position="178"/>
    </location>
</feature>
<dbReference type="RefSeq" id="WP_042625054.1">
    <property type="nucleotide sequence ID" value="NZ_CP002580.1"/>
</dbReference>
<feature type="transmembrane region" description="Helical" evidence="1">
    <location>
        <begin position="125"/>
        <end position="146"/>
    </location>
</feature>
<keyword evidence="1" id="KW-0472">Membrane</keyword>
<dbReference type="EMBL" id="CP002580">
    <property type="protein sequence ID" value="AJK46592.1"/>
    <property type="molecule type" value="Genomic_DNA"/>
</dbReference>
<proteinExistence type="predicted"/>
<feature type="transmembrane region" description="Helical" evidence="1">
    <location>
        <begin position="190"/>
        <end position="207"/>
    </location>
</feature>
<dbReference type="Proteomes" id="UP000031838">
    <property type="component" value="Chromosome 1"/>
</dbReference>
<feature type="transmembrane region" description="Helical" evidence="1">
    <location>
        <begin position="26"/>
        <end position="44"/>
    </location>
</feature>
<dbReference type="HOGENOM" id="CLU_097826_1_0_4"/>
<accession>A0A0B6RMP0</accession>
<organism evidence="2 3">
    <name type="scientific">Burkholderia plantarii</name>
    <dbReference type="NCBI Taxonomy" id="41899"/>
    <lineage>
        <taxon>Bacteria</taxon>
        <taxon>Pseudomonadati</taxon>
        <taxon>Pseudomonadota</taxon>
        <taxon>Betaproteobacteria</taxon>
        <taxon>Burkholderiales</taxon>
        <taxon>Burkholderiaceae</taxon>
        <taxon>Burkholderia</taxon>
    </lineage>
</organism>
<dbReference type="Pfam" id="PF06532">
    <property type="entry name" value="NrsF"/>
    <property type="match status" value="1"/>
</dbReference>
<evidence type="ECO:0000256" key="1">
    <source>
        <dbReference type="SAM" id="Phobius"/>
    </source>
</evidence>
<evidence type="ECO:0008006" key="4">
    <source>
        <dbReference type="Google" id="ProtNLM"/>
    </source>
</evidence>
<keyword evidence="1" id="KW-0812">Transmembrane</keyword>
<dbReference type="KEGG" id="bgp:BGL_1c20830"/>
<dbReference type="AlphaFoldDB" id="A0A0B6RMP0"/>
<keyword evidence="3" id="KW-1185">Reference proteome</keyword>
<sequence>MNTDELIMTLIDAPRPPGRAAVSRRLGLAALAGIVVALLLLPAIRGDTVRLAHALGTPLFWVKVMLPASMTLAALRVAARLARPGLAVGRAWLWLGLPLAAVSVAAVAVLAAAPPELRPALVLGHTWRTCSLYIVGLSGVPLVVLLHAMRGLAATRPSVAGTVAGLLAGAIGTLAYSFRCPETAVPFWAVWYSLGMAVPALIGALAGRRALRW</sequence>
<reference evidence="3" key="1">
    <citation type="submission" date="2011-03" db="EMBL/GenBank/DDBJ databases">
        <authorList>
            <person name="Voget S."/>
            <person name="Streit W.R."/>
            <person name="Jaeger K.E."/>
            <person name="Daniel R."/>
        </authorList>
    </citation>
    <scope>NUCLEOTIDE SEQUENCE [LARGE SCALE GENOMIC DNA]</scope>
    <source>
        <strain evidence="3">PG1</strain>
    </source>
</reference>
<keyword evidence="1" id="KW-1133">Transmembrane helix</keyword>
<dbReference type="InterPro" id="IPR009495">
    <property type="entry name" value="NrsF"/>
</dbReference>
<feature type="transmembrane region" description="Helical" evidence="1">
    <location>
        <begin position="91"/>
        <end position="113"/>
    </location>
</feature>
<gene>
    <name evidence="2" type="ORF">BGL_1c20830</name>
</gene>
<protein>
    <recommendedName>
        <fullName evidence="4">DUF1109 domain-containing protein</fullName>
    </recommendedName>
</protein>
<reference evidence="2 3" key="2">
    <citation type="journal article" date="2016" name="Appl. Microbiol. Biotechnol.">
        <title>Mutations improving production and secretion of extracellular lipase by Burkholderia glumae PG1.</title>
        <authorList>
            <person name="Knapp A."/>
            <person name="Voget S."/>
            <person name="Gao R."/>
            <person name="Zaburannyi N."/>
            <person name="Krysciak D."/>
            <person name="Breuer M."/>
            <person name="Hauer B."/>
            <person name="Streit W.R."/>
            <person name="Muller R."/>
            <person name="Daniel R."/>
            <person name="Jaeger K.E."/>
        </authorList>
    </citation>
    <scope>NUCLEOTIDE SEQUENCE [LARGE SCALE GENOMIC DNA]</scope>
    <source>
        <strain evidence="2 3">PG1</strain>
    </source>
</reference>
<evidence type="ECO:0000313" key="3">
    <source>
        <dbReference type="Proteomes" id="UP000031838"/>
    </source>
</evidence>
<evidence type="ECO:0000313" key="2">
    <source>
        <dbReference type="EMBL" id="AJK46592.1"/>
    </source>
</evidence>